<dbReference type="PANTHER" id="PTHR43808">
    <property type="entry name" value="ACETYLORNITHINE DEACETYLASE"/>
    <property type="match status" value="1"/>
</dbReference>
<keyword evidence="1" id="KW-0378">Hydrolase</keyword>
<dbReference type="EC" id="3.5.1.16" evidence="1"/>
<keyword evidence="2" id="KW-1185">Reference proteome</keyword>
<gene>
    <name evidence="1" type="ORF">UO65_0656</name>
</gene>
<evidence type="ECO:0000313" key="1">
    <source>
        <dbReference type="EMBL" id="EWC64035.1"/>
    </source>
</evidence>
<protein>
    <submittedName>
        <fullName evidence="1">Acetylornithine deacetylase</fullName>
        <ecNumber evidence="1">3.5.1.16</ecNumber>
    </submittedName>
</protein>
<dbReference type="Proteomes" id="UP000019277">
    <property type="component" value="Unassembled WGS sequence"/>
</dbReference>
<name>W7ISZ3_9PSEU</name>
<reference evidence="1 2" key="1">
    <citation type="journal article" date="2014" name="Genome Announc.">
        <title>Draft Genome Sequence of the Antitrypanosomally Active Sponge-Associated Bacterium Actinokineospora sp. Strain EG49.</title>
        <authorList>
            <person name="Harjes J."/>
            <person name="Ryu T."/>
            <person name="Abdelmohsen U.R."/>
            <person name="Moitinho-Silva L."/>
            <person name="Horn H."/>
            <person name="Ravasi T."/>
            <person name="Hentschel U."/>
        </authorList>
    </citation>
    <scope>NUCLEOTIDE SEQUENCE [LARGE SCALE GENOMIC DNA]</scope>
    <source>
        <strain evidence="1 2">EG49</strain>
    </source>
</reference>
<organism evidence="1 2">
    <name type="scientific">Actinokineospora spheciospongiae</name>
    <dbReference type="NCBI Taxonomy" id="909613"/>
    <lineage>
        <taxon>Bacteria</taxon>
        <taxon>Bacillati</taxon>
        <taxon>Actinomycetota</taxon>
        <taxon>Actinomycetes</taxon>
        <taxon>Pseudonocardiales</taxon>
        <taxon>Pseudonocardiaceae</taxon>
        <taxon>Actinokineospora</taxon>
    </lineage>
</organism>
<proteinExistence type="predicted"/>
<comment type="caution">
    <text evidence="1">The sequence shown here is derived from an EMBL/GenBank/DDBJ whole genome shotgun (WGS) entry which is preliminary data.</text>
</comment>
<dbReference type="GO" id="GO:0008777">
    <property type="term" value="F:acetylornithine deacetylase activity"/>
    <property type="evidence" value="ECO:0007669"/>
    <property type="project" value="UniProtKB-EC"/>
</dbReference>
<dbReference type="STRING" id="909613.UO65_0656"/>
<dbReference type="InterPro" id="IPR050072">
    <property type="entry name" value="Peptidase_M20A"/>
</dbReference>
<dbReference type="InterPro" id="IPR002933">
    <property type="entry name" value="Peptidase_M20"/>
</dbReference>
<accession>W7ISZ3</accession>
<dbReference type="SUPFAM" id="SSF53187">
    <property type="entry name" value="Zn-dependent exopeptidases"/>
    <property type="match status" value="1"/>
</dbReference>
<dbReference type="PATRIC" id="fig|909613.9.peg.673"/>
<dbReference type="Gene3D" id="3.40.630.10">
    <property type="entry name" value="Zn peptidases"/>
    <property type="match status" value="2"/>
</dbReference>
<evidence type="ECO:0000313" key="2">
    <source>
        <dbReference type="Proteomes" id="UP000019277"/>
    </source>
</evidence>
<sequence length="429" mass="45370">MRAADVDWLLALLAVPTVSPLEGGDPAGFARAQSLFAGGAAERGLALRRWDHPPAEELDRPDVPTPLREAAAPDPAGFLAAQPCVVVGTGKLKPPRQRMVLNFHLDTVGPHIAPVLDRRVLRGRGAVDDKGPGVAAVVGVSRAFAEDPGLTADIEVLVASVPGEEGGAMGVCGTRWLVETGCVGRLMVFAEPTGCRVLDACSATMTPVLGVRGLDSTDDRPADGHNATVALGFLAVRLTERLGRVADRLGARVCVSGVHTGQSHNRVYGTGELRLNIAYHDRAVASALALEVERAVAEAGAEAAERFGDNPVTRRLVADWDRVVRLDWLKRGLPPLANRDAAMEAVLAEAGLHRHDGVADGSAFTCDAIWAPGRDRYVVACGPGLLDRDGAHTPDEHVRLDDLDEYADRVRALVHAFGAHVRAGEEKTA</sequence>
<dbReference type="Pfam" id="PF01546">
    <property type="entry name" value="Peptidase_M20"/>
    <property type="match status" value="1"/>
</dbReference>
<dbReference type="eggNOG" id="COG0624">
    <property type="taxonomic scope" value="Bacteria"/>
</dbReference>
<dbReference type="AlphaFoldDB" id="W7ISZ3"/>
<dbReference type="EMBL" id="AYXG01000026">
    <property type="protein sequence ID" value="EWC64035.1"/>
    <property type="molecule type" value="Genomic_DNA"/>
</dbReference>